<feature type="compositionally biased region" description="Low complexity" evidence="7">
    <location>
        <begin position="248"/>
        <end position="258"/>
    </location>
</feature>
<dbReference type="PANTHER" id="PTHR44329">
    <property type="entry name" value="SERINE/THREONINE-PROTEIN KINASE TNNI3K-RELATED"/>
    <property type="match status" value="1"/>
</dbReference>
<feature type="binding site" evidence="6">
    <location>
        <position position="38"/>
    </location>
    <ligand>
        <name>ATP</name>
        <dbReference type="ChEBI" id="CHEBI:30616"/>
    </ligand>
</feature>
<keyword evidence="1" id="KW-0723">Serine/threonine-protein kinase</keyword>
<evidence type="ECO:0000256" key="6">
    <source>
        <dbReference type="PROSITE-ProRule" id="PRU10141"/>
    </source>
</evidence>
<dbReference type="SMART" id="SM00220">
    <property type="entry name" value="S_TKc"/>
    <property type="match status" value="1"/>
</dbReference>
<feature type="compositionally biased region" description="Low complexity" evidence="7">
    <location>
        <begin position="618"/>
        <end position="631"/>
    </location>
</feature>
<dbReference type="Gene3D" id="1.10.510.10">
    <property type="entry name" value="Transferase(Phosphotransferase) domain 1"/>
    <property type="match status" value="2"/>
</dbReference>
<organism evidence="9 10">
    <name type="scientific">Tetrabaena socialis</name>
    <dbReference type="NCBI Taxonomy" id="47790"/>
    <lineage>
        <taxon>Eukaryota</taxon>
        <taxon>Viridiplantae</taxon>
        <taxon>Chlorophyta</taxon>
        <taxon>core chlorophytes</taxon>
        <taxon>Chlorophyceae</taxon>
        <taxon>CS clade</taxon>
        <taxon>Chlamydomonadales</taxon>
        <taxon>Tetrabaenaceae</taxon>
        <taxon>Tetrabaena</taxon>
    </lineage>
</organism>
<reference evidence="9 10" key="1">
    <citation type="journal article" date="2017" name="Mol. Biol. Evol.">
        <title>The 4-celled Tetrabaena socialis nuclear genome reveals the essential components for genetic control of cell number at the origin of multicellularity in the volvocine lineage.</title>
        <authorList>
            <person name="Featherston J."/>
            <person name="Arakaki Y."/>
            <person name="Hanschen E.R."/>
            <person name="Ferris P.J."/>
            <person name="Michod R.E."/>
            <person name="Olson B.J.S.C."/>
            <person name="Nozaki H."/>
            <person name="Durand P.M."/>
        </authorList>
    </citation>
    <scope>NUCLEOTIDE SEQUENCE [LARGE SCALE GENOMIC DNA]</scope>
    <source>
        <strain evidence="9 10">NIES-571</strain>
    </source>
</reference>
<dbReference type="Proteomes" id="UP000236333">
    <property type="component" value="Unassembled WGS sequence"/>
</dbReference>
<feature type="compositionally biased region" description="Gly residues" evidence="7">
    <location>
        <begin position="574"/>
        <end position="586"/>
    </location>
</feature>
<proteinExistence type="predicted"/>
<keyword evidence="3 6" id="KW-0547">Nucleotide-binding</keyword>
<keyword evidence="5 6" id="KW-0067">ATP-binding</keyword>
<dbReference type="EMBL" id="PGGS01000116">
    <property type="protein sequence ID" value="PNH08763.1"/>
    <property type="molecule type" value="Genomic_DNA"/>
</dbReference>
<evidence type="ECO:0000256" key="2">
    <source>
        <dbReference type="ARBA" id="ARBA00022679"/>
    </source>
</evidence>
<dbReference type="PROSITE" id="PS00107">
    <property type="entry name" value="PROTEIN_KINASE_ATP"/>
    <property type="match status" value="1"/>
</dbReference>
<dbReference type="InterPro" id="IPR008271">
    <property type="entry name" value="Ser/Thr_kinase_AS"/>
</dbReference>
<evidence type="ECO:0000313" key="9">
    <source>
        <dbReference type="EMBL" id="PNH08763.1"/>
    </source>
</evidence>
<dbReference type="PANTHER" id="PTHR44329:SF289">
    <property type="entry name" value="SERINE_THREONINE-PROTEIN KINASE VIK"/>
    <property type="match status" value="1"/>
</dbReference>
<evidence type="ECO:0000313" key="10">
    <source>
        <dbReference type="Proteomes" id="UP000236333"/>
    </source>
</evidence>
<dbReference type="PROSITE" id="PS50011">
    <property type="entry name" value="PROTEIN_KINASE_DOM"/>
    <property type="match status" value="1"/>
</dbReference>
<dbReference type="Pfam" id="PF00069">
    <property type="entry name" value="Pkinase"/>
    <property type="match status" value="1"/>
</dbReference>
<evidence type="ECO:0000256" key="5">
    <source>
        <dbReference type="ARBA" id="ARBA00022840"/>
    </source>
</evidence>
<dbReference type="GO" id="GO:0005524">
    <property type="term" value="F:ATP binding"/>
    <property type="evidence" value="ECO:0007669"/>
    <property type="project" value="UniProtKB-UniRule"/>
</dbReference>
<feature type="compositionally biased region" description="Low complexity" evidence="7">
    <location>
        <begin position="505"/>
        <end position="522"/>
    </location>
</feature>
<feature type="domain" description="Protein kinase" evidence="8">
    <location>
        <begin position="11"/>
        <end position="354"/>
    </location>
</feature>
<dbReference type="PROSITE" id="PS00108">
    <property type="entry name" value="PROTEIN_KINASE_ST"/>
    <property type="match status" value="1"/>
</dbReference>
<keyword evidence="2" id="KW-0808">Transferase</keyword>
<dbReference type="Pfam" id="PF07714">
    <property type="entry name" value="PK_Tyr_Ser-Thr"/>
    <property type="match status" value="1"/>
</dbReference>
<dbReference type="GO" id="GO:0004674">
    <property type="term" value="F:protein serine/threonine kinase activity"/>
    <property type="evidence" value="ECO:0007669"/>
    <property type="project" value="UniProtKB-KW"/>
</dbReference>
<comment type="caution">
    <text evidence="9">The sequence shown here is derived from an EMBL/GenBank/DDBJ whole genome shotgun (WGS) entry which is preliminary data.</text>
</comment>
<gene>
    <name evidence="9" type="ORF">TSOC_004640</name>
</gene>
<dbReference type="InterPro" id="IPR017441">
    <property type="entry name" value="Protein_kinase_ATP_BS"/>
</dbReference>
<dbReference type="InterPro" id="IPR011009">
    <property type="entry name" value="Kinase-like_dom_sf"/>
</dbReference>
<name>A0A2J8A8H9_9CHLO</name>
<dbReference type="AlphaFoldDB" id="A0A2J8A8H9"/>
<dbReference type="SUPFAM" id="SSF56112">
    <property type="entry name" value="Protein kinase-like (PK-like)"/>
    <property type="match status" value="1"/>
</dbReference>
<feature type="region of interest" description="Disordered" evidence="7">
    <location>
        <begin position="497"/>
        <end position="631"/>
    </location>
</feature>
<evidence type="ECO:0000256" key="3">
    <source>
        <dbReference type="ARBA" id="ARBA00022741"/>
    </source>
</evidence>
<dbReference type="OrthoDB" id="550451at2759"/>
<sequence length="906" mass="90564">MSELQSLSGRLTIGKPLGAGAFAIVHRAVYDGQAVALKVLLPQHANAGSPKPDAAGTSCPATMLRREGEALISHPHRCMLACYAVLQLPPDFPGLTPGYVCGPPALVLELMEEGSLSSIMHKQMLAPWKFLYTNEAALGWGTQVAQALAHLHAQRPALLHRDIKIENVMLQREAAEGGGTRVVAKLVDMGLLACPLSQESRLRQALFRRPMPVVPPAKLPAATTSLSSRWHPHASAQAGVPGAAFDPSVSRRGAASRRNGGGSRHFTSLASGRLHVPHLFFTLPHMGAARLQAVEVDGPAAAQLEQPLPLLQRVTRVDEDSGADDDAPLAPALLALTAAGRGGQAGSCAGSAWGGNACAAAAGCGGAAGVCGCGCGRAIAAGGGLGAAAAPAASPRVAHLTSQLSGAGPRGGGRAGQLAVPSVPLPVGRLPLSSLSYGALQPAMAPSRRQLLAPMSPHAAEPPPPPPAPLLPARMQPSPLLQNAVHARAATVVSDASCDPSYSGLEPAASTAAPTLASTPSLEQREPGSPLQSISGLLEEVAFAGGGGGSGGESGYGGAVEGAKQPMRMPPPGDVGGVSRGGGGGASEEPAATQGQAFVPRAAPRHRPHTRPQTSDGASAAPPVLASPLDRADPGAAAVTAAPRLCAECSGAGGSSPRDPFGRSSCLACSESRVSDSGGAGAAEAAGWVSHGKCVTEQLLMTIDADDGGGGEVSAAPKMLRPATAMADAGASAPPPPRGGAPPASAAAARTKHAAWGAETVGGGAGSSGRCAGPAAAAASGLTVPSAAGLSACAPTGHVGAVGLLLAMDPPAAPAAVPPAPSYGDGDVVVLPYESVYRLTGQTGSCMTMAPEVHLNLPYNEKADVFSFGVVLYELFTRTLLIASHVGTKRQERLGRGCPAVMRTAP</sequence>
<dbReference type="InterPro" id="IPR051681">
    <property type="entry name" value="Ser/Thr_Kinases-Pseudokinases"/>
</dbReference>
<protein>
    <submittedName>
        <fullName evidence="9">Mitogen-activated protein kinase kinase kinase 9</fullName>
    </submittedName>
</protein>
<feature type="region of interest" description="Disordered" evidence="7">
    <location>
        <begin position="726"/>
        <end position="745"/>
    </location>
</feature>
<accession>A0A2J8A8H9</accession>
<feature type="compositionally biased region" description="Gly residues" evidence="7">
    <location>
        <begin position="544"/>
        <end position="560"/>
    </location>
</feature>
<evidence type="ECO:0000256" key="7">
    <source>
        <dbReference type="SAM" id="MobiDB-lite"/>
    </source>
</evidence>
<keyword evidence="10" id="KW-1185">Reference proteome</keyword>
<feature type="region of interest" description="Disordered" evidence="7">
    <location>
        <begin position="237"/>
        <end position="264"/>
    </location>
</feature>
<evidence type="ECO:0000259" key="8">
    <source>
        <dbReference type="PROSITE" id="PS50011"/>
    </source>
</evidence>
<evidence type="ECO:0000256" key="1">
    <source>
        <dbReference type="ARBA" id="ARBA00022527"/>
    </source>
</evidence>
<dbReference type="InterPro" id="IPR000719">
    <property type="entry name" value="Prot_kinase_dom"/>
</dbReference>
<evidence type="ECO:0000256" key="4">
    <source>
        <dbReference type="ARBA" id="ARBA00022777"/>
    </source>
</evidence>
<keyword evidence="4 9" id="KW-0418">Kinase</keyword>
<dbReference type="InterPro" id="IPR001245">
    <property type="entry name" value="Ser-Thr/Tyr_kinase_cat_dom"/>
</dbReference>